<dbReference type="RefSeq" id="WP_045985727.1">
    <property type="nucleotide sequence ID" value="NZ_CP063052.1"/>
</dbReference>
<sequence length="230" mass="26307">MKGKVSALLFKLGLAASAMFILFLSYHFGVASLYAKAVSNKIEHWNASEEKPQLDEIESAEKLIDASLNHHSSHPHYFDLQGKVYEWKAYISDESEKGKYLSLAKQAYINSAELRPNWPNTWANLAALETQLSGANRSQYLIQADTHGPFIPEVNLKIATLALSNWQTFTPKERKLAMPHIYRAIKHKDVRQTFRDYLTQSNKFRFACIVMKQMQDVDYASIGSCRYLKV</sequence>
<dbReference type="AlphaFoldDB" id="A0A837G9Z5"/>
<proteinExistence type="predicted"/>
<accession>A0A837G9Z5</accession>
<gene>
    <name evidence="1" type="ORF">TW71_09640</name>
</gene>
<organism evidence="1">
    <name type="scientific">Vibrio coralliilyticus</name>
    <dbReference type="NCBI Taxonomy" id="190893"/>
    <lineage>
        <taxon>Bacteria</taxon>
        <taxon>Pseudomonadati</taxon>
        <taxon>Pseudomonadota</taxon>
        <taxon>Gammaproteobacteria</taxon>
        <taxon>Vibrionales</taxon>
        <taxon>Vibrionaceae</taxon>
        <taxon>Vibrio</taxon>
    </lineage>
</organism>
<comment type="caution">
    <text evidence="1">The sequence shown here is derived from an EMBL/GenBank/DDBJ whole genome shotgun (WGS) entry which is preliminary data.</text>
</comment>
<protein>
    <submittedName>
        <fullName evidence="1">Uncharacterized protein</fullName>
    </submittedName>
</protein>
<dbReference type="EMBL" id="JXXR01000010">
    <property type="protein sequence ID" value="KJY73962.1"/>
    <property type="molecule type" value="Genomic_DNA"/>
</dbReference>
<evidence type="ECO:0000313" key="1">
    <source>
        <dbReference type="EMBL" id="KJY73962.1"/>
    </source>
</evidence>
<dbReference type="NCBIfam" id="NF038257">
    <property type="entry name" value="exopoly_VpsP"/>
    <property type="match status" value="1"/>
</dbReference>
<reference evidence="1" key="1">
    <citation type="journal article" date="2015" name="BMC Genomics">
        <title>Genome mining reveals unlocked bioactive potential of marine Gram-negative bacteria.</title>
        <authorList>
            <person name="Machado H."/>
            <person name="Sonnenschein E.C."/>
            <person name="Melchiorsen J."/>
            <person name="Gram L."/>
        </authorList>
    </citation>
    <scope>NUCLEOTIDE SEQUENCE</scope>
    <source>
        <strain evidence="1">S2052</strain>
    </source>
</reference>
<name>A0A837G9Z5_9VIBR</name>